<protein>
    <submittedName>
        <fullName evidence="2">Uncharacterized protein</fullName>
    </submittedName>
</protein>
<evidence type="ECO:0000313" key="2">
    <source>
        <dbReference type="EMBL" id="MDQ1033557.1"/>
    </source>
</evidence>
<sequence length="293" mass="32200">MPTFLEQPTYSLRGPDGQGWNRLSLNAHFDRLHQCGWQPRRFAALFEALTGRQQWGGFGRCFVGHPGSCGTCPVQLRRLAREGGIAWPERVPLLMARVRPWPLTPGALFADPASGRSSLELSPWQGRQPVLKAGWVEILNTPGHTISWCWQDGQGEAFWLVRDHPAADAAVVLSRKLGTGMRHELYGGPGEPRLAVLTCHGSCAHEAYHLRHLAADLADRPDRASAPGPDDEIPERLPGVPLTRLAHDGGRSLIHRDSSRGYGSSTVQLSWDVPFDETTATALVAHTVRLMAI</sequence>
<comment type="caution">
    <text evidence="2">The sequence shown here is derived from an EMBL/GenBank/DDBJ whole genome shotgun (WGS) entry which is preliminary data.</text>
</comment>
<name>A0ABU0TCL8_9ACTN</name>
<evidence type="ECO:0000313" key="3">
    <source>
        <dbReference type="Proteomes" id="UP001230328"/>
    </source>
</evidence>
<dbReference type="RefSeq" id="WP_307532300.1">
    <property type="nucleotide sequence ID" value="NZ_JAUSZI010000003.1"/>
</dbReference>
<gene>
    <name evidence="2" type="ORF">QF035_011226</name>
</gene>
<feature type="region of interest" description="Disordered" evidence="1">
    <location>
        <begin position="220"/>
        <end position="240"/>
    </location>
</feature>
<dbReference type="Proteomes" id="UP001230328">
    <property type="component" value="Unassembled WGS sequence"/>
</dbReference>
<accession>A0ABU0TCL8</accession>
<dbReference type="EMBL" id="JAUSZI010000003">
    <property type="protein sequence ID" value="MDQ1033557.1"/>
    <property type="molecule type" value="Genomic_DNA"/>
</dbReference>
<organism evidence="2 3">
    <name type="scientific">Streptomyces umbrinus</name>
    <dbReference type="NCBI Taxonomy" id="67370"/>
    <lineage>
        <taxon>Bacteria</taxon>
        <taxon>Bacillati</taxon>
        <taxon>Actinomycetota</taxon>
        <taxon>Actinomycetes</taxon>
        <taxon>Kitasatosporales</taxon>
        <taxon>Streptomycetaceae</taxon>
        <taxon>Streptomyces</taxon>
        <taxon>Streptomyces phaeochromogenes group</taxon>
    </lineage>
</organism>
<keyword evidence="3" id="KW-1185">Reference proteome</keyword>
<evidence type="ECO:0000256" key="1">
    <source>
        <dbReference type="SAM" id="MobiDB-lite"/>
    </source>
</evidence>
<proteinExistence type="predicted"/>
<reference evidence="2 3" key="1">
    <citation type="submission" date="2023-07" db="EMBL/GenBank/DDBJ databases">
        <title>Comparative genomics of wheat-associated soil bacteria to identify genetic determinants of phenazine resistance.</title>
        <authorList>
            <person name="Mouncey N."/>
        </authorList>
    </citation>
    <scope>NUCLEOTIDE SEQUENCE [LARGE SCALE GENOMIC DNA]</scope>
    <source>
        <strain evidence="2 3">V2I4</strain>
    </source>
</reference>